<dbReference type="Proteomes" id="UP001189429">
    <property type="component" value="Unassembled WGS sequence"/>
</dbReference>
<accession>A0ABN9PSK7</accession>
<dbReference type="InterPro" id="IPR012334">
    <property type="entry name" value="Pectin_lyas_fold"/>
</dbReference>
<evidence type="ECO:0000259" key="2">
    <source>
        <dbReference type="Pfam" id="PF13229"/>
    </source>
</evidence>
<feature type="region of interest" description="Disordered" evidence="1">
    <location>
        <begin position="25"/>
        <end position="60"/>
    </location>
</feature>
<dbReference type="Gene3D" id="2.160.20.10">
    <property type="entry name" value="Single-stranded right-handed beta-helix, Pectin lyase-like"/>
    <property type="match status" value="1"/>
</dbReference>
<evidence type="ECO:0000313" key="3">
    <source>
        <dbReference type="EMBL" id="CAK0796141.1"/>
    </source>
</evidence>
<dbReference type="InterPro" id="IPR039448">
    <property type="entry name" value="Beta_helix"/>
</dbReference>
<feature type="compositionally biased region" description="Low complexity" evidence="1">
    <location>
        <begin position="44"/>
        <end position="60"/>
    </location>
</feature>
<proteinExistence type="predicted"/>
<evidence type="ECO:0000313" key="4">
    <source>
        <dbReference type="Proteomes" id="UP001189429"/>
    </source>
</evidence>
<gene>
    <name evidence="3" type="ORF">PCOR1329_LOCUS5600</name>
</gene>
<feature type="domain" description="Right handed beta helix" evidence="2">
    <location>
        <begin position="147"/>
        <end position="237"/>
    </location>
</feature>
<sequence>MPVEVAWPQGDVGLSFDDGIARLVPTPELQKQDPDRSAAQSLSGRAAPAPEGCPAPGAGHPRLTELVQAALSGPGPAVMEITGEWSQDEPLEITTGHRVVLYGSSSEDLGRACITLPGVRVIGGSLMLVDLELTATEENRVQGGCLQCVRCSITSRNGCGVLCLQKSNVSLQGCEIMRCMRSGIGINGKNVELDVKQCLVSRNVFSGIGVNHQARSIALRDNCITQNGLHGIWLNVGVTAHWHGGDLSGNRLTDQAGAGQLVGYTAPGAE</sequence>
<organism evidence="3 4">
    <name type="scientific">Prorocentrum cordatum</name>
    <dbReference type="NCBI Taxonomy" id="2364126"/>
    <lineage>
        <taxon>Eukaryota</taxon>
        <taxon>Sar</taxon>
        <taxon>Alveolata</taxon>
        <taxon>Dinophyceae</taxon>
        <taxon>Prorocentrales</taxon>
        <taxon>Prorocentraceae</taxon>
        <taxon>Prorocentrum</taxon>
    </lineage>
</organism>
<protein>
    <recommendedName>
        <fullName evidence="2">Right handed beta helix domain-containing protein</fullName>
    </recommendedName>
</protein>
<dbReference type="InterPro" id="IPR011050">
    <property type="entry name" value="Pectin_lyase_fold/virulence"/>
</dbReference>
<reference evidence="3" key="1">
    <citation type="submission" date="2023-10" db="EMBL/GenBank/DDBJ databases">
        <authorList>
            <person name="Chen Y."/>
            <person name="Shah S."/>
            <person name="Dougan E. K."/>
            <person name="Thang M."/>
            <person name="Chan C."/>
        </authorList>
    </citation>
    <scope>NUCLEOTIDE SEQUENCE [LARGE SCALE GENOMIC DNA]</scope>
</reference>
<keyword evidence="4" id="KW-1185">Reference proteome</keyword>
<dbReference type="SUPFAM" id="SSF51126">
    <property type="entry name" value="Pectin lyase-like"/>
    <property type="match status" value="1"/>
</dbReference>
<comment type="caution">
    <text evidence="3">The sequence shown here is derived from an EMBL/GenBank/DDBJ whole genome shotgun (WGS) entry which is preliminary data.</text>
</comment>
<dbReference type="EMBL" id="CAUYUJ010001481">
    <property type="protein sequence ID" value="CAK0796141.1"/>
    <property type="molecule type" value="Genomic_DNA"/>
</dbReference>
<dbReference type="Pfam" id="PF13229">
    <property type="entry name" value="Beta_helix"/>
    <property type="match status" value="1"/>
</dbReference>
<evidence type="ECO:0000256" key="1">
    <source>
        <dbReference type="SAM" id="MobiDB-lite"/>
    </source>
</evidence>
<name>A0ABN9PSK7_9DINO</name>